<feature type="region of interest" description="Disordered" evidence="1">
    <location>
        <begin position="321"/>
        <end position="350"/>
    </location>
</feature>
<dbReference type="AlphaFoldDB" id="A0A9W8YGT3"/>
<gene>
    <name evidence="2" type="ORF">N0V83_001721</name>
</gene>
<reference evidence="2" key="1">
    <citation type="submission" date="2022-10" db="EMBL/GenBank/DDBJ databases">
        <title>Tapping the CABI collections for fungal endophytes: first genome assemblies for Collariella, Neodidymelliopsis, Ascochyta clinopodiicola, Didymella pomorum, Didymosphaeria variabile, Neocosmospora piperis and Neocucurbitaria cava.</title>
        <authorList>
            <person name="Hill R."/>
        </authorList>
    </citation>
    <scope>NUCLEOTIDE SEQUENCE</scope>
    <source>
        <strain evidence="2">IMI 356814</strain>
    </source>
</reference>
<dbReference type="OrthoDB" id="5332316at2759"/>
<protein>
    <submittedName>
        <fullName evidence="2">Uncharacterized protein</fullName>
    </submittedName>
</protein>
<feature type="compositionally biased region" description="Basic and acidic residues" evidence="1">
    <location>
        <begin position="96"/>
        <end position="107"/>
    </location>
</feature>
<name>A0A9W8YGT3_9PLEO</name>
<feature type="compositionally biased region" description="Polar residues" evidence="1">
    <location>
        <begin position="66"/>
        <end position="89"/>
    </location>
</feature>
<feature type="compositionally biased region" description="Basic and acidic residues" evidence="1">
    <location>
        <begin position="122"/>
        <end position="144"/>
    </location>
</feature>
<evidence type="ECO:0000313" key="2">
    <source>
        <dbReference type="EMBL" id="KAJ4376437.1"/>
    </source>
</evidence>
<proteinExistence type="predicted"/>
<dbReference type="Proteomes" id="UP001140560">
    <property type="component" value="Unassembled WGS sequence"/>
</dbReference>
<feature type="compositionally biased region" description="Basic and acidic residues" evidence="1">
    <location>
        <begin position="373"/>
        <end position="389"/>
    </location>
</feature>
<feature type="compositionally biased region" description="Basic and acidic residues" evidence="1">
    <location>
        <begin position="458"/>
        <end position="469"/>
    </location>
</feature>
<comment type="caution">
    <text evidence="2">The sequence shown here is derived from an EMBL/GenBank/DDBJ whole genome shotgun (WGS) entry which is preliminary data.</text>
</comment>
<feature type="compositionally biased region" description="Polar residues" evidence="1">
    <location>
        <begin position="390"/>
        <end position="413"/>
    </location>
</feature>
<accession>A0A9W8YGT3</accession>
<evidence type="ECO:0000313" key="3">
    <source>
        <dbReference type="Proteomes" id="UP001140560"/>
    </source>
</evidence>
<sequence length="814" mass="91096">MPPPRLPRHLRPCHPPGTAHHVRCASKIARRRFARDRDNAAQSVSSAGDPPEPSDRRSWWRKVKSSIDSFASKPSSAEPTAPGPQSSNAPIAPLPLHHDSTVRKVDEQAQGNRGGNRGEAIQGEHARERVLEPAERTWSRRDSSQESPRMPVKKQLAGTEQRMIIRRLITNKGGHGKPVQRLASEALGGNGNRKGEWLENSPAVRGAQQRDGLSIAQRACSVYRDSTLCLIHALETTNSISPRLAAPIAISIASRLRVIALDAIIENDSEMLGELTSAIRSLPAELNYLLSNSGGVDGRPRSTHAVAGTLALETKAGGSNSFSPVVPLSETKEDTKPSKVSFGPLEPGSDVVDQQADILNMDANSGESVSGRRAREDRQADDKQAEIETFKTNNDDQSLIRQIHTQSRSMNSSDHPKVGTPTTTTPSNPPPQHDEVSEQSLLEELFPEVSTRPQPRQSEPRDQYPKLHLPDSPPTIRRVPAEREKTLKEQVVRSFQQKGEQITVLQLAYCSTELTEADFRRLIPKGKHIDSWSREGEFYKVFPGRDPLSLERLPLYYILFKDPESALAYQKNVSRLHKLSALHQPSNIFSAIPPPKGFLEDGEDINSATSLYNLLPTHHHFSLNTLMQPYNPALRALIERGGYQPIMPDVDSAGNKIWKVLMHIEGYEPSLSDLFKIFRRDAYKNGMLLTLRNESSTSIHRLRDMINLKTHAKPMSSVQPRAYGTFDHDTEKSNFEDPSIQSFMGSAEEDSTAKEVNQMVINRLYNRWIIDFSDEAAARRFAVAWHRRVLPDLVKDRSWKDAEERRICNTEVLW</sequence>
<organism evidence="2 3">
    <name type="scientific">Neocucurbitaria cava</name>
    <dbReference type="NCBI Taxonomy" id="798079"/>
    <lineage>
        <taxon>Eukaryota</taxon>
        <taxon>Fungi</taxon>
        <taxon>Dikarya</taxon>
        <taxon>Ascomycota</taxon>
        <taxon>Pezizomycotina</taxon>
        <taxon>Dothideomycetes</taxon>
        <taxon>Pleosporomycetidae</taxon>
        <taxon>Pleosporales</taxon>
        <taxon>Pleosporineae</taxon>
        <taxon>Cucurbitariaceae</taxon>
        <taxon>Neocucurbitaria</taxon>
    </lineage>
</organism>
<evidence type="ECO:0000256" key="1">
    <source>
        <dbReference type="SAM" id="MobiDB-lite"/>
    </source>
</evidence>
<dbReference type="EMBL" id="JAPEUY010000002">
    <property type="protein sequence ID" value="KAJ4376437.1"/>
    <property type="molecule type" value="Genomic_DNA"/>
</dbReference>
<keyword evidence="3" id="KW-1185">Reference proteome</keyword>
<feature type="compositionally biased region" description="Basic residues" evidence="1">
    <location>
        <begin position="1"/>
        <end position="12"/>
    </location>
</feature>
<feature type="compositionally biased region" description="Basic residues" evidence="1">
    <location>
        <begin position="20"/>
        <end position="34"/>
    </location>
</feature>
<feature type="region of interest" description="Disordered" evidence="1">
    <location>
        <begin position="362"/>
        <end position="478"/>
    </location>
</feature>
<feature type="region of interest" description="Disordered" evidence="1">
    <location>
        <begin position="1"/>
        <end position="157"/>
    </location>
</feature>